<reference evidence="9 10" key="1">
    <citation type="submission" date="2020-06" db="EMBL/GenBank/DDBJ databases">
        <title>Genomic analysis of Salicibibacter sp. NKC5-3.</title>
        <authorList>
            <person name="Oh Y.J."/>
        </authorList>
    </citation>
    <scope>NUCLEOTIDE SEQUENCE [LARGE SCALE GENOMIC DNA]</scope>
    <source>
        <strain evidence="9 10">NKC5-3</strain>
    </source>
</reference>
<keyword evidence="3" id="KW-0547">Nucleotide-binding</keyword>
<dbReference type="InterPro" id="IPR031475">
    <property type="entry name" value="NBD_C"/>
</dbReference>
<accession>A0A7T6Z2Z3</accession>
<protein>
    <submittedName>
        <fullName evidence="9">Four-carbon acid sugar kinase family protein</fullName>
    </submittedName>
</protein>
<evidence type="ECO:0000256" key="6">
    <source>
        <dbReference type="ARBA" id="ARBA00023277"/>
    </source>
</evidence>
<dbReference type="InterPro" id="IPR042213">
    <property type="entry name" value="NBD_C_sf"/>
</dbReference>
<dbReference type="SUPFAM" id="SSF142764">
    <property type="entry name" value="YgbK-like"/>
    <property type="match status" value="1"/>
</dbReference>
<dbReference type="Pfam" id="PF07005">
    <property type="entry name" value="SBD_N"/>
    <property type="match status" value="1"/>
</dbReference>
<evidence type="ECO:0000313" key="9">
    <source>
        <dbReference type="EMBL" id="QQK75732.1"/>
    </source>
</evidence>
<dbReference type="KEGG" id="scia:HUG15_09235"/>
<evidence type="ECO:0000313" key="10">
    <source>
        <dbReference type="Proteomes" id="UP000595823"/>
    </source>
</evidence>
<dbReference type="EMBL" id="CP054705">
    <property type="protein sequence ID" value="QQK75732.1"/>
    <property type="molecule type" value="Genomic_DNA"/>
</dbReference>
<evidence type="ECO:0000256" key="1">
    <source>
        <dbReference type="ARBA" id="ARBA00005715"/>
    </source>
</evidence>
<keyword evidence="2" id="KW-0808">Transferase</keyword>
<feature type="domain" description="Four-carbon acid sugar kinase nucleotide binding" evidence="8">
    <location>
        <begin position="268"/>
        <end position="437"/>
    </location>
</feature>
<dbReference type="Gene3D" id="3.40.980.20">
    <property type="entry name" value="Four-carbon acid sugar kinase, nucleotide binding domain"/>
    <property type="match status" value="1"/>
</dbReference>
<dbReference type="Proteomes" id="UP000595823">
    <property type="component" value="Chromosome"/>
</dbReference>
<dbReference type="GO" id="GO:0016301">
    <property type="term" value="F:kinase activity"/>
    <property type="evidence" value="ECO:0007669"/>
    <property type="project" value="UniProtKB-KW"/>
</dbReference>
<gene>
    <name evidence="9" type="ORF">HUG15_09235</name>
</gene>
<dbReference type="Gene3D" id="3.40.50.10840">
    <property type="entry name" value="Putative sugar-binding, N-terminal domain"/>
    <property type="match status" value="1"/>
</dbReference>
<dbReference type="GO" id="GO:0005524">
    <property type="term" value="F:ATP binding"/>
    <property type="evidence" value="ECO:0007669"/>
    <property type="project" value="UniProtKB-KW"/>
</dbReference>
<organism evidence="9 10">
    <name type="scientific">Salicibibacter cibarius</name>
    <dbReference type="NCBI Taxonomy" id="2743000"/>
    <lineage>
        <taxon>Bacteria</taxon>
        <taxon>Bacillati</taxon>
        <taxon>Bacillota</taxon>
        <taxon>Bacilli</taxon>
        <taxon>Bacillales</taxon>
        <taxon>Bacillaceae</taxon>
        <taxon>Salicibibacter</taxon>
    </lineage>
</organism>
<dbReference type="AlphaFoldDB" id="A0A7T6Z2Z3"/>
<keyword evidence="5" id="KW-0067">ATP-binding</keyword>
<keyword evidence="4 9" id="KW-0418">Kinase</keyword>
<dbReference type="InterPro" id="IPR037051">
    <property type="entry name" value="4-carb_acid_sugar_kinase_N_sf"/>
</dbReference>
<proteinExistence type="inferred from homology"/>
<dbReference type="Pfam" id="PF17042">
    <property type="entry name" value="NBD_C"/>
    <property type="match status" value="1"/>
</dbReference>
<dbReference type="RefSeq" id="WP_200128366.1">
    <property type="nucleotide sequence ID" value="NZ_CP054705.1"/>
</dbReference>
<comment type="similarity">
    <text evidence="1">Belongs to the four-carbon acid sugar kinase family.</text>
</comment>
<evidence type="ECO:0000259" key="7">
    <source>
        <dbReference type="Pfam" id="PF07005"/>
    </source>
</evidence>
<sequence>MENRVLLAFYGDDFTGSTDAMEALDQYGLRTILFLGLPTEELLKQFQNVDCIGVAGTARAKNKYEMKKELEPIFDKLNDINPYFVHYKVCSTFDSSPEVGSIGYACDVARGYFKEGTYPLLVGTPDLGRYTIFGNHFADLNGTIYRLDKHPVMSNHPVTPMHEADLGDHLQKQTEQTIDRISVNDMNIHPANSPFSQTTECSITLYDALEEKHVDWFAEDIWGKVSSNPQFLIGSSGIEHAIAKRWSQNNNSKHVESNKKVKKINRMLVVSGSVSEVTKQQLDDAEVAGFHMEQVPYRLLTEDKIPEDYMKHILQLLDDQEKVVLYTAKGTEDPSIYLTKEHFQNVDIKEEEIGTYIGQKLGEWTKYIMESSQLQRLVISGGDTSGFVTSQLSIYALEVLSSVAPGAPLCRAYSDDKRFDGLEIALKSGQLGGKNFFNKVFMLENTNDYGDNL</sequence>
<evidence type="ECO:0000256" key="3">
    <source>
        <dbReference type="ARBA" id="ARBA00022741"/>
    </source>
</evidence>
<feature type="domain" description="Four-carbon acid sugar kinase N-terminal" evidence="7">
    <location>
        <begin position="7"/>
        <end position="241"/>
    </location>
</feature>
<evidence type="ECO:0000256" key="2">
    <source>
        <dbReference type="ARBA" id="ARBA00022679"/>
    </source>
</evidence>
<dbReference type="InterPro" id="IPR010737">
    <property type="entry name" value="4-carb_acid_sugar_kinase_N"/>
</dbReference>
<name>A0A7T6Z2Z3_9BACI</name>
<evidence type="ECO:0000256" key="4">
    <source>
        <dbReference type="ARBA" id="ARBA00022777"/>
    </source>
</evidence>
<keyword evidence="10" id="KW-1185">Reference proteome</keyword>
<evidence type="ECO:0000259" key="8">
    <source>
        <dbReference type="Pfam" id="PF17042"/>
    </source>
</evidence>
<keyword evidence="6" id="KW-0119">Carbohydrate metabolism</keyword>
<evidence type="ECO:0000256" key="5">
    <source>
        <dbReference type="ARBA" id="ARBA00022840"/>
    </source>
</evidence>